<feature type="domain" description="O-methyltransferase dimerisation" evidence="6">
    <location>
        <begin position="3"/>
        <end position="75"/>
    </location>
</feature>
<gene>
    <name evidence="7" type="ORF">G5C60_43940</name>
</gene>
<proteinExistence type="predicted"/>
<evidence type="ECO:0000256" key="3">
    <source>
        <dbReference type="ARBA" id="ARBA00022691"/>
    </source>
</evidence>
<comment type="caution">
    <text evidence="7">The sequence shown here is derived from an EMBL/GenBank/DDBJ whole genome shotgun (WGS) entry which is preliminary data.</text>
</comment>
<feature type="active site" description="Proton acceptor" evidence="4">
    <location>
        <position position="233"/>
    </location>
</feature>
<organism evidence="7 8">
    <name type="scientific">Streptomyces scabichelini</name>
    <dbReference type="NCBI Taxonomy" id="2711217"/>
    <lineage>
        <taxon>Bacteria</taxon>
        <taxon>Bacillati</taxon>
        <taxon>Actinomycetota</taxon>
        <taxon>Actinomycetes</taxon>
        <taxon>Kitasatosporales</taxon>
        <taxon>Streptomycetaceae</taxon>
        <taxon>Streptomyces</taxon>
    </lineage>
</organism>
<dbReference type="GO" id="GO:0008171">
    <property type="term" value="F:O-methyltransferase activity"/>
    <property type="evidence" value="ECO:0007669"/>
    <property type="project" value="InterPro"/>
</dbReference>
<dbReference type="Pfam" id="PF00891">
    <property type="entry name" value="Methyltransf_2"/>
    <property type="match status" value="1"/>
</dbReference>
<dbReference type="RefSeq" id="WP_165268685.1">
    <property type="nucleotide sequence ID" value="NZ_JAAKZY010000254.1"/>
</dbReference>
<dbReference type="InterPro" id="IPR036390">
    <property type="entry name" value="WH_DNA-bd_sf"/>
</dbReference>
<dbReference type="InterPro" id="IPR036388">
    <property type="entry name" value="WH-like_DNA-bd_sf"/>
</dbReference>
<evidence type="ECO:0000259" key="6">
    <source>
        <dbReference type="Pfam" id="PF08100"/>
    </source>
</evidence>
<name>A0A6G4VJM6_9ACTN</name>
<sequence length="323" mass="34537">MTGGFQVSQAVYVVAKLDLPTMLDEAGSPLTVSELAERSGAQIQPLRRLLRTLASMGLFVLDGDRVSLTPIGATLSRNADDSVRAVVLMWMETHYAPFSDLLHTLRTGEPAADHYLGKPFFDWVTESPDRTRQFSEAMAALTNGFRAGMLDAYALPAGELVADIGGADGSVLVELIKDLPDRRGIVFDLPAMTPAARSNIAARGLDGRVEVVAGDFFDSVPVADIYLLNYILHDWDDAAAVSLLQSVAKAGGPGARVLIVEGVVPDGDEPHMAKTIDLTMLAMGSGMERTQAEYESLLNTAGISIDRVVSTSTPYSIIEAIVD</sequence>
<dbReference type="PIRSF" id="PIRSF005739">
    <property type="entry name" value="O-mtase"/>
    <property type="match status" value="1"/>
</dbReference>
<evidence type="ECO:0000313" key="8">
    <source>
        <dbReference type="Proteomes" id="UP000472335"/>
    </source>
</evidence>
<accession>A0A6G4VJM6</accession>
<dbReference type="GO" id="GO:0046983">
    <property type="term" value="F:protein dimerization activity"/>
    <property type="evidence" value="ECO:0007669"/>
    <property type="project" value="InterPro"/>
</dbReference>
<dbReference type="InterPro" id="IPR001077">
    <property type="entry name" value="COMT_C"/>
</dbReference>
<dbReference type="SUPFAM" id="SSF53335">
    <property type="entry name" value="S-adenosyl-L-methionine-dependent methyltransferases"/>
    <property type="match status" value="1"/>
</dbReference>
<dbReference type="Gene3D" id="3.40.50.150">
    <property type="entry name" value="Vaccinia Virus protein VP39"/>
    <property type="match status" value="1"/>
</dbReference>
<dbReference type="Proteomes" id="UP000472335">
    <property type="component" value="Unassembled WGS sequence"/>
</dbReference>
<dbReference type="CDD" id="cd02440">
    <property type="entry name" value="AdoMet_MTases"/>
    <property type="match status" value="1"/>
</dbReference>
<dbReference type="PROSITE" id="PS51683">
    <property type="entry name" value="SAM_OMT_II"/>
    <property type="match status" value="1"/>
</dbReference>
<evidence type="ECO:0000259" key="5">
    <source>
        <dbReference type="Pfam" id="PF00891"/>
    </source>
</evidence>
<keyword evidence="7" id="KW-0830">Ubiquinone</keyword>
<protein>
    <submittedName>
        <fullName evidence="7">Ubiquinone/menaquinone biosynthesis protein</fullName>
    </submittedName>
</protein>
<dbReference type="Gene3D" id="1.10.10.10">
    <property type="entry name" value="Winged helix-like DNA-binding domain superfamily/Winged helix DNA-binding domain"/>
    <property type="match status" value="1"/>
</dbReference>
<dbReference type="PANTHER" id="PTHR43712">
    <property type="entry name" value="PUTATIVE (AFU_ORTHOLOGUE AFUA_4G14580)-RELATED"/>
    <property type="match status" value="1"/>
</dbReference>
<evidence type="ECO:0000313" key="7">
    <source>
        <dbReference type="EMBL" id="NGO14368.1"/>
    </source>
</evidence>
<dbReference type="InterPro" id="IPR012967">
    <property type="entry name" value="COMT_dimerisation"/>
</dbReference>
<evidence type="ECO:0000256" key="1">
    <source>
        <dbReference type="ARBA" id="ARBA00022603"/>
    </source>
</evidence>
<dbReference type="GO" id="GO:0032259">
    <property type="term" value="P:methylation"/>
    <property type="evidence" value="ECO:0007669"/>
    <property type="project" value="UniProtKB-KW"/>
</dbReference>
<keyword evidence="1" id="KW-0489">Methyltransferase</keyword>
<evidence type="ECO:0000256" key="4">
    <source>
        <dbReference type="PIRSR" id="PIRSR005739-1"/>
    </source>
</evidence>
<reference evidence="7 8" key="1">
    <citation type="submission" date="2020-02" db="EMBL/GenBank/DDBJ databases">
        <title>Whole-genome analyses of novel actinobacteria.</title>
        <authorList>
            <person name="Sahin N."/>
            <person name="Gencbay T."/>
        </authorList>
    </citation>
    <scope>NUCLEOTIDE SEQUENCE [LARGE SCALE GENOMIC DNA]</scope>
    <source>
        <strain evidence="7 8">HC44</strain>
    </source>
</reference>
<dbReference type="SUPFAM" id="SSF46785">
    <property type="entry name" value="Winged helix' DNA-binding domain"/>
    <property type="match status" value="1"/>
</dbReference>
<dbReference type="AlphaFoldDB" id="A0A6G4VJM6"/>
<keyword evidence="2" id="KW-0808">Transferase</keyword>
<dbReference type="EMBL" id="JAAKZY010000254">
    <property type="protein sequence ID" value="NGO14368.1"/>
    <property type="molecule type" value="Genomic_DNA"/>
</dbReference>
<keyword evidence="8" id="KW-1185">Reference proteome</keyword>
<dbReference type="Pfam" id="PF08100">
    <property type="entry name" value="Dimerisation"/>
    <property type="match status" value="1"/>
</dbReference>
<keyword evidence="3" id="KW-0949">S-adenosyl-L-methionine</keyword>
<feature type="domain" description="O-methyltransferase C-terminal" evidence="5">
    <location>
        <begin position="100"/>
        <end position="303"/>
    </location>
</feature>
<dbReference type="InterPro" id="IPR029063">
    <property type="entry name" value="SAM-dependent_MTases_sf"/>
</dbReference>
<dbReference type="InterPro" id="IPR016461">
    <property type="entry name" value="COMT-like"/>
</dbReference>
<evidence type="ECO:0000256" key="2">
    <source>
        <dbReference type="ARBA" id="ARBA00022679"/>
    </source>
</evidence>
<dbReference type="PANTHER" id="PTHR43712:SF2">
    <property type="entry name" value="O-METHYLTRANSFERASE CICE"/>
    <property type="match status" value="1"/>
</dbReference>